<comment type="caution">
    <text evidence="1">The sequence shown here is derived from an EMBL/GenBank/DDBJ whole genome shotgun (WGS) entry which is preliminary data.</text>
</comment>
<keyword evidence="2" id="KW-1185">Reference proteome</keyword>
<reference evidence="1 2" key="1">
    <citation type="submission" date="2019-03" db="EMBL/GenBank/DDBJ databases">
        <title>Genomic Encyclopedia of Type Strains, Phase III (KMG-III): the genomes of soil and plant-associated and newly described type strains.</title>
        <authorList>
            <person name="Whitman W."/>
        </authorList>
    </citation>
    <scope>NUCLEOTIDE SEQUENCE [LARGE SCALE GENOMIC DNA]</scope>
    <source>
        <strain evidence="1 2">CGMCC 1.12801</strain>
    </source>
</reference>
<accession>A0A4R7D7M1</accession>
<evidence type="ECO:0000313" key="1">
    <source>
        <dbReference type="EMBL" id="TDS17189.1"/>
    </source>
</evidence>
<proteinExistence type="predicted"/>
<name>A0A4R7D7M1_9SPHI</name>
<organism evidence="1 2">
    <name type="scientific">Sphingobacterium paludis</name>
    <dbReference type="NCBI Taxonomy" id="1476465"/>
    <lineage>
        <taxon>Bacteria</taxon>
        <taxon>Pseudomonadati</taxon>
        <taxon>Bacteroidota</taxon>
        <taxon>Sphingobacteriia</taxon>
        <taxon>Sphingobacteriales</taxon>
        <taxon>Sphingobacteriaceae</taxon>
        <taxon>Sphingobacterium</taxon>
    </lineage>
</organism>
<protein>
    <submittedName>
        <fullName evidence="1">Uncharacterized protein</fullName>
    </submittedName>
</protein>
<dbReference type="EMBL" id="SNZV01000001">
    <property type="protein sequence ID" value="TDS17189.1"/>
    <property type="molecule type" value="Genomic_DNA"/>
</dbReference>
<dbReference type="Proteomes" id="UP000294752">
    <property type="component" value="Unassembled WGS sequence"/>
</dbReference>
<gene>
    <name evidence="1" type="ORF">B0I21_10151</name>
</gene>
<evidence type="ECO:0000313" key="2">
    <source>
        <dbReference type="Proteomes" id="UP000294752"/>
    </source>
</evidence>
<sequence length="41" mass="4697">MYKQSSTGFHFSYTNQKAAFLSKNSFFEGFLKLGSNKRLAD</sequence>
<dbReference type="AlphaFoldDB" id="A0A4R7D7M1"/>